<dbReference type="Proteomes" id="UP000269198">
    <property type="component" value="Unassembled WGS sequence"/>
</dbReference>
<keyword evidence="3" id="KW-1185">Reference proteome</keyword>
<evidence type="ECO:0000313" key="2">
    <source>
        <dbReference type="EMBL" id="RNL86803.1"/>
    </source>
</evidence>
<gene>
    <name evidence="2" type="ORF">EFW17_02655</name>
</gene>
<dbReference type="SUPFAM" id="SSF53137">
    <property type="entry name" value="Translational machinery components"/>
    <property type="match status" value="1"/>
</dbReference>
<evidence type="ECO:0008006" key="4">
    <source>
        <dbReference type="Google" id="ProtNLM"/>
    </source>
</evidence>
<evidence type="ECO:0000313" key="3">
    <source>
        <dbReference type="Proteomes" id="UP000269198"/>
    </source>
</evidence>
<dbReference type="InterPro" id="IPR042226">
    <property type="entry name" value="eFR1_2_sf"/>
</dbReference>
<dbReference type="Pfam" id="PF18844">
    <property type="entry name" value="baeRF_family2"/>
    <property type="match status" value="1"/>
</dbReference>
<evidence type="ECO:0000256" key="1">
    <source>
        <dbReference type="SAM" id="MobiDB-lite"/>
    </source>
</evidence>
<name>A0A3N0EG18_9ACTN</name>
<dbReference type="EMBL" id="RJMB01000002">
    <property type="protein sequence ID" value="RNL86803.1"/>
    <property type="molecule type" value="Genomic_DNA"/>
</dbReference>
<reference evidence="2 3" key="1">
    <citation type="submission" date="2018-11" db="EMBL/GenBank/DDBJ databases">
        <title>The genome draft of YIM 96095.</title>
        <authorList>
            <person name="Tang S.-K."/>
            <person name="Chunyu W.-X."/>
            <person name="Feng Y.-Z."/>
        </authorList>
    </citation>
    <scope>NUCLEOTIDE SEQUENCE [LARGE SCALE GENOMIC DNA]</scope>
    <source>
        <strain evidence="2 3">YIM 96095</strain>
    </source>
</reference>
<accession>A0A3N0EG18</accession>
<dbReference type="OrthoDB" id="5179393at2"/>
<dbReference type="Gene3D" id="3.30.420.60">
    <property type="entry name" value="eRF1 domain 2"/>
    <property type="match status" value="1"/>
</dbReference>
<dbReference type="Gene3D" id="3.30.1330.30">
    <property type="match status" value="1"/>
</dbReference>
<feature type="region of interest" description="Disordered" evidence="1">
    <location>
        <begin position="149"/>
        <end position="169"/>
    </location>
</feature>
<organism evidence="2 3">
    <name type="scientific">Halostreptopolyspora alba</name>
    <dbReference type="NCBI Taxonomy" id="2487137"/>
    <lineage>
        <taxon>Bacteria</taxon>
        <taxon>Bacillati</taxon>
        <taxon>Actinomycetota</taxon>
        <taxon>Actinomycetes</taxon>
        <taxon>Streptosporangiales</taxon>
        <taxon>Nocardiopsidaceae</taxon>
        <taxon>Halostreptopolyspora</taxon>
    </lineage>
</organism>
<dbReference type="InterPro" id="IPR029064">
    <property type="entry name" value="Ribosomal_eL30-like_sf"/>
</dbReference>
<comment type="caution">
    <text evidence="2">The sequence shown here is derived from an EMBL/GenBank/DDBJ whole genome shotgun (WGS) entry which is preliminary data.</text>
</comment>
<proteinExistence type="predicted"/>
<protein>
    <recommendedName>
        <fullName evidence="4">Peptide chain release factor 1</fullName>
    </recommendedName>
</protein>
<dbReference type="AlphaFoldDB" id="A0A3N0EG18"/>
<dbReference type="InterPro" id="IPR040701">
    <property type="entry name" value="Bact_RF_family2"/>
</dbReference>
<dbReference type="RefSeq" id="WP_123199632.1">
    <property type="nucleotide sequence ID" value="NZ_RJMB01000002.1"/>
</dbReference>
<sequence>MQISFLQPVYGFSAPVASVYVNVSRDSEDADHAIRVRWGKIREELLDQGVDEASVAELAGVVGRDEGEPGPCGQVAFAAEGRVLWDTLVADPPQDYDVGVGALPNPMPYLRRRGQHVPYVLAVVDTTGADVHAVDARGVRHGRVVEGEDDLTHKPRGGAEHHKQMQRAVDERVKHNAKRIAEAMEELAVQGETERVVLAGETQVRTEIHDQLPTWVRERATEIESGSRAKSAHDSYLEPELRTVLRERADQQIRSVVERYQEGLGNEDRVAVGPRATVSALQRGQVETLLVDPDAFEGDSWLWIGPSPEQLAVTERELRDMGVAEPTAERAEAALLRAAVMTSAELVLVPQDRADLQDGVGALLRFDDPTMRT</sequence>